<dbReference type="PANTHER" id="PTHR47234:SF2">
    <property type="entry name" value="TONB-DEPENDENT RECEPTOR"/>
    <property type="match status" value="1"/>
</dbReference>
<evidence type="ECO:0000313" key="15">
    <source>
        <dbReference type="Proteomes" id="UP001333710"/>
    </source>
</evidence>
<dbReference type="Gene3D" id="2.40.170.20">
    <property type="entry name" value="TonB-dependent receptor, beta-barrel domain"/>
    <property type="match status" value="1"/>
</dbReference>
<dbReference type="RefSeq" id="WP_338292532.1">
    <property type="nucleotide sequence ID" value="NZ_AP027272.1"/>
</dbReference>
<dbReference type="KEGG" id="pmaw:MACH26_20360"/>
<organism evidence="14 15">
    <name type="scientific">Planctobacterium marinum</name>
    <dbReference type="NCBI Taxonomy" id="1631968"/>
    <lineage>
        <taxon>Bacteria</taxon>
        <taxon>Pseudomonadati</taxon>
        <taxon>Pseudomonadota</taxon>
        <taxon>Gammaproteobacteria</taxon>
        <taxon>Alteromonadales</taxon>
        <taxon>Alteromonadaceae</taxon>
        <taxon>Planctobacterium</taxon>
    </lineage>
</organism>
<evidence type="ECO:0000256" key="4">
    <source>
        <dbReference type="ARBA" id="ARBA00022692"/>
    </source>
</evidence>
<feature type="chain" id="PRO_5041301495" evidence="11">
    <location>
        <begin position="24"/>
        <end position="1000"/>
    </location>
</feature>
<feature type="signal peptide" evidence="11">
    <location>
        <begin position="1"/>
        <end position="23"/>
    </location>
</feature>
<feature type="domain" description="TonB-dependent receptor-like beta-barrel" evidence="12">
    <location>
        <begin position="395"/>
        <end position="964"/>
    </location>
</feature>
<dbReference type="PROSITE" id="PS52016">
    <property type="entry name" value="TONB_DEPENDENT_REC_3"/>
    <property type="match status" value="1"/>
</dbReference>
<dbReference type="Pfam" id="PF07715">
    <property type="entry name" value="Plug"/>
    <property type="match status" value="1"/>
</dbReference>
<gene>
    <name evidence="14" type="ORF">MACH26_20360</name>
</gene>
<evidence type="ECO:0000256" key="3">
    <source>
        <dbReference type="ARBA" id="ARBA00022452"/>
    </source>
</evidence>
<dbReference type="Proteomes" id="UP001333710">
    <property type="component" value="Chromosome"/>
</dbReference>
<evidence type="ECO:0000256" key="5">
    <source>
        <dbReference type="ARBA" id="ARBA00023077"/>
    </source>
</evidence>
<dbReference type="Pfam" id="PF00593">
    <property type="entry name" value="TonB_dep_Rec_b-barrel"/>
    <property type="match status" value="1"/>
</dbReference>
<keyword evidence="5 9" id="KW-0798">TonB box</keyword>
<comment type="similarity">
    <text evidence="8 9">Belongs to the TonB-dependent receptor family.</text>
</comment>
<evidence type="ECO:0000256" key="1">
    <source>
        <dbReference type="ARBA" id="ARBA00004571"/>
    </source>
</evidence>
<evidence type="ECO:0000256" key="8">
    <source>
        <dbReference type="PROSITE-ProRule" id="PRU01360"/>
    </source>
</evidence>
<dbReference type="Gene3D" id="2.170.130.10">
    <property type="entry name" value="TonB-dependent receptor, plug domain"/>
    <property type="match status" value="1"/>
</dbReference>
<keyword evidence="7 8" id="KW-0998">Cell outer membrane</keyword>
<accession>A0AA48KUJ4</accession>
<evidence type="ECO:0000313" key="14">
    <source>
        <dbReference type="EMBL" id="BDX06515.1"/>
    </source>
</evidence>
<dbReference type="AlphaFoldDB" id="A0AA48KUJ4"/>
<dbReference type="InterPro" id="IPR037066">
    <property type="entry name" value="Plug_dom_sf"/>
</dbReference>
<dbReference type="SUPFAM" id="SSF56935">
    <property type="entry name" value="Porins"/>
    <property type="match status" value="1"/>
</dbReference>
<feature type="compositionally biased region" description="Low complexity" evidence="10">
    <location>
        <begin position="88"/>
        <end position="101"/>
    </location>
</feature>
<dbReference type="InterPro" id="IPR000531">
    <property type="entry name" value="Beta-barrel_TonB"/>
</dbReference>
<evidence type="ECO:0000259" key="12">
    <source>
        <dbReference type="Pfam" id="PF00593"/>
    </source>
</evidence>
<comment type="subcellular location">
    <subcellularLocation>
        <location evidence="1 8">Cell outer membrane</location>
        <topology evidence="1 8">Multi-pass membrane protein</topology>
    </subcellularLocation>
</comment>
<dbReference type="InterPro" id="IPR012910">
    <property type="entry name" value="Plug_dom"/>
</dbReference>
<dbReference type="EMBL" id="AP027272">
    <property type="protein sequence ID" value="BDX06515.1"/>
    <property type="molecule type" value="Genomic_DNA"/>
</dbReference>
<keyword evidence="14" id="KW-0675">Receptor</keyword>
<evidence type="ECO:0000256" key="11">
    <source>
        <dbReference type="SAM" id="SignalP"/>
    </source>
</evidence>
<evidence type="ECO:0000256" key="10">
    <source>
        <dbReference type="SAM" id="MobiDB-lite"/>
    </source>
</evidence>
<dbReference type="PANTHER" id="PTHR47234">
    <property type="match status" value="1"/>
</dbReference>
<keyword evidence="4 8" id="KW-0812">Transmembrane</keyword>
<protein>
    <submittedName>
        <fullName evidence="14">TonB-dependent receptor</fullName>
    </submittedName>
</protein>
<keyword evidence="6 8" id="KW-0472">Membrane</keyword>
<dbReference type="InterPro" id="IPR036942">
    <property type="entry name" value="Beta-barrel_TonB_sf"/>
</dbReference>
<dbReference type="GO" id="GO:0009279">
    <property type="term" value="C:cell outer membrane"/>
    <property type="evidence" value="ECO:0007669"/>
    <property type="project" value="UniProtKB-SubCell"/>
</dbReference>
<evidence type="ECO:0000256" key="7">
    <source>
        <dbReference type="ARBA" id="ARBA00023237"/>
    </source>
</evidence>
<keyword evidence="15" id="KW-1185">Reference proteome</keyword>
<feature type="region of interest" description="Disordered" evidence="10">
    <location>
        <begin position="84"/>
        <end position="109"/>
    </location>
</feature>
<evidence type="ECO:0000259" key="13">
    <source>
        <dbReference type="Pfam" id="PF07715"/>
    </source>
</evidence>
<sequence length="1000" mass="109581">MNKTFQMLLGLSCALTPVAAAIAQETQATSEEQSVERIQVTGSNIRGVDLEGTQPLQIINAEDIARSGANSVFELLQNLGQTRGGSGTFSTTESGSTSNSTPAGQAAASLRGLGPSSTLTLINGRRVAPSSFAAGTENFVDVNSIPLAAIDSIEVLATGASAIYGADAVAGVINYILKKDYQGAELNISFEDSVQSSDESKKSVNLVWGGEVAGGNLTLFADLYDKNAFEATDRPISAEPLLVNSYSYLPKLPYPNIYYFSSRDGNELANPDCPYATTRTQFGEDICAYYPNQDVLLDSELESQSVGAIYTLEVGDLEWNTDFFLSRSKSVAVSTPAPINDEFDEEGPFALYSALDIYSEADLQAWQGVSSPFDIIWDDPFTSQAGQQLYGFRYDARFQNPRTIENETQSFRLVSSLAGDIGSWQWEAAATWSESESEQEAIAGIYNRYKYNAAAHGELCSDGSIANYNSDTDTLSCNGGNLLGAFNPFLIGDSNNDAILAVAQERPTRDGKSSVFGIDARFNGELMEFGDDYIRAAFGVEYRREELEDIPSDNSRANFENQFLVDVMGFGSSLAEADRTQYGAFAEFYVPLHETVDMQLAGRYDHYDDFGSTFNPKIGLSWRPSDDLILRGSFASSFRAPSLTQAGIELRTTTSTYDCAANAAVSQFYCDGQGFESSPNTLELGNPNLQAEESDSYSVGFAWSPGDDTTITLDYWKFEHKKIVDTNMTGVMARALEDASLRHCGALSPGELGISFDSRLCTGWDENDDGEISEEEAMLFFDDNGNNIESANADLETILENWDASGLARDGGLPLFRDHVILLDNTGTQDVSGIDLDIAHDMDLWNGVLSVDFDWTHYISFERNKPGSDETEELVGTYRYPENIANLSVLWGNDDYYGGLTVRYVDGYEDDIIGLRSREINELVDIGAIADIDSTRDVSSWTTVDARFGILFKDATLKLNIDNLFDRDPPLVYGSSRGFDTINHNAYGTTYRISYTHYFE</sequence>
<keyword evidence="11" id="KW-0732">Signal</keyword>
<feature type="domain" description="TonB-dependent receptor plug" evidence="13">
    <location>
        <begin position="52"/>
        <end position="172"/>
    </location>
</feature>
<reference evidence="14" key="1">
    <citation type="submission" date="2023-01" db="EMBL/GenBank/DDBJ databases">
        <title>Complete genome sequence of Planctobacterium marinum strain Dej080120_11.</title>
        <authorList>
            <person name="Ueki S."/>
            <person name="Maruyama F."/>
        </authorList>
    </citation>
    <scope>NUCLEOTIDE SEQUENCE</scope>
    <source>
        <strain evidence="14">Dej080120_11</strain>
    </source>
</reference>
<evidence type="ECO:0000256" key="9">
    <source>
        <dbReference type="RuleBase" id="RU003357"/>
    </source>
</evidence>
<keyword evidence="3 8" id="KW-1134">Transmembrane beta strand</keyword>
<proteinExistence type="inferred from homology"/>
<keyword evidence="2 8" id="KW-0813">Transport</keyword>
<dbReference type="InterPro" id="IPR039426">
    <property type="entry name" value="TonB-dep_rcpt-like"/>
</dbReference>
<name>A0AA48KUJ4_9ALTE</name>
<evidence type="ECO:0000256" key="2">
    <source>
        <dbReference type="ARBA" id="ARBA00022448"/>
    </source>
</evidence>
<evidence type="ECO:0000256" key="6">
    <source>
        <dbReference type="ARBA" id="ARBA00023136"/>
    </source>
</evidence>